<evidence type="ECO:0000256" key="1">
    <source>
        <dbReference type="ARBA" id="ARBA00004202"/>
    </source>
</evidence>
<evidence type="ECO:0000313" key="10">
    <source>
        <dbReference type="Proteomes" id="UP000245410"/>
    </source>
</evidence>
<dbReference type="SUPFAM" id="SSF52540">
    <property type="entry name" value="P-loop containing nucleoside triphosphate hydrolases"/>
    <property type="match status" value="1"/>
</dbReference>
<evidence type="ECO:0000256" key="5">
    <source>
        <dbReference type="ARBA" id="ARBA00023004"/>
    </source>
</evidence>
<dbReference type="Proteomes" id="UP000245410">
    <property type="component" value="Unassembled WGS sequence"/>
</dbReference>
<dbReference type="SMART" id="SM00382">
    <property type="entry name" value="AAA"/>
    <property type="match status" value="1"/>
</dbReference>
<dbReference type="GO" id="GO:0016887">
    <property type="term" value="F:ATP hydrolysis activity"/>
    <property type="evidence" value="ECO:0007669"/>
    <property type="project" value="InterPro"/>
</dbReference>
<comment type="caution">
    <text evidence="9">The sequence shown here is derived from an EMBL/GenBank/DDBJ whole genome shotgun (WGS) entry which is preliminary data.</text>
</comment>
<dbReference type="InterPro" id="IPR051535">
    <property type="entry name" value="Siderophore_ABC-ATPase"/>
</dbReference>
<dbReference type="Pfam" id="PF13304">
    <property type="entry name" value="AAA_21"/>
    <property type="match status" value="1"/>
</dbReference>
<keyword evidence="5" id="KW-0408">Iron</keyword>
<dbReference type="Pfam" id="PF13476">
    <property type="entry name" value="AAA_23"/>
    <property type="match status" value="1"/>
</dbReference>
<dbReference type="EMBL" id="QGKR01000097">
    <property type="protein sequence ID" value="PWR12660.1"/>
    <property type="molecule type" value="Genomic_DNA"/>
</dbReference>
<dbReference type="InterPro" id="IPR003959">
    <property type="entry name" value="ATPase_AAA_core"/>
</dbReference>
<keyword evidence="6" id="KW-0406">Ion transport</keyword>
<reference evidence="9 10" key="1">
    <citation type="submission" date="2018-05" db="EMBL/GenBank/DDBJ databases">
        <title>Micromonospora atacamensis sp. nov., a novel actinobacteria isolated from high altitude Atacama Desert soil.</title>
        <authorList>
            <person name="Carro L."/>
            <person name="Golinska P."/>
            <person name="Klenk H.-P."/>
            <person name="Goodfellow M."/>
        </authorList>
    </citation>
    <scope>NUCLEOTIDE SEQUENCE [LARGE SCALE GENOMIC DNA]</scope>
    <source>
        <strain evidence="9 10">5R2A7</strain>
    </source>
</reference>
<dbReference type="PANTHER" id="PTHR42771:SF2">
    <property type="entry name" value="IRON(3+)-HYDROXAMATE IMPORT ATP-BINDING PROTEIN FHUC"/>
    <property type="match status" value="1"/>
</dbReference>
<evidence type="ECO:0000256" key="6">
    <source>
        <dbReference type="ARBA" id="ARBA00023065"/>
    </source>
</evidence>
<evidence type="ECO:0000259" key="8">
    <source>
        <dbReference type="SMART" id="SM00382"/>
    </source>
</evidence>
<keyword evidence="2" id="KW-0813">Transport</keyword>
<dbReference type="GO" id="GO:0005524">
    <property type="term" value="F:ATP binding"/>
    <property type="evidence" value="ECO:0007669"/>
    <property type="project" value="UniProtKB-KW"/>
</dbReference>
<dbReference type="Gene3D" id="3.40.50.300">
    <property type="entry name" value="P-loop containing nucleotide triphosphate hydrolases"/>
    <property type="match status" value="2"/>
</dbReference>
<keyword evidence="10" id="KW-1185">Reference proteome</keyword>
<proteinExistence type="predicted"/>
<dbReference type="InterPro" id="IPR038729">
    <property type="entry name" value="Rad50/SbcC_AAA"/>
</dbReference>
<name>A0A317DES0_9ACTN</name>
<evidence type="ECO:0000313" key="9">
    <source>
        <dbReference type="EMBL" id="PWR12660.1"/>
    </source>
</evidence>
<evidence type="ECO:0000256" key="2">
    <source>
        <dbReference type="ARBA" id="ARBA00022448"/>
    </source>
</evidence>
<keyword evidence="3" id="KW-1003">Cell membrane</keyword>
<dbReference type="GO" id="GO:0006826">
    <property type="term" value="P:iron ion transport"/>
    <property type="evidence" value="ECO:0007669"/>
    <property type="project" value="UniProtKB-KW"/>
</dbReference>
<keyword evidence="9" id="KW-0067">ATP-binding</keyword>
<keyword evidence="7" id="KW-0472">Membrane</keyword>
<dbReference type="PANTHER" id="PTHR42771">
    <property type="entry name" value="IRON(3+)-HYDROXAMATE IMPORT ATP-BINDING PROTEIN FHUC"/>
    <property type="match status" value="1"/>
</dbReference>
<dbReference type="InterPro" id="IPR003593">
    <property type="entry name" value="AAA+_ATPase"/>
</dbReference>
<dbReference type="GO" id="GO:0005886">
    <property type="term" value="C:plasma membrane"/>
    <property type="evidence" value="ECO:0007669"/>
    <property type="project" value="UniProtKB-SubCell"/>
</dbReference>
<evidence type="ECO:0000256" key="4">
    <source>
        <dbReference type="ARBA" id="ARBA00022496"/>
    </source>
</evidence>
<evidence type="ECO:0000256" key="3">
    <source>
        <dbReference type="ARBA" id="ARBA00022475"/>
    </source>
</evidence>
<keyword evidence="4" id="KW-0410">Iron transport</keyword>
<evidence type="ECO:0000256" key="7">
    <source>
        <dbReference type="ARBA" id="ARBA00023136"/>
    </source>
</evidence>
<feature type="domain" description="AAA+ ATPase" evidence="8">
    <location>
        <begin position="52"/>
        <end position="222"/>
    </location>
</feature>
<organism evidence="9 10">
    <name type="scientific">Micromonospora acroterricola</name>
    <dbReference type="NCBI Taxonomy" id="2202421"/>
    <lineage>
        <taxon>Bacteria</taxon>
        <taxon>Bacillati</taxon>
        <taxon>Actinomycetota</taxon>
        <taxon>Actinomycetes</taxon>
        <taxon>Micromonosporales</taxon>
        <taxon>Micromonosporaceae</taxon>
        <taxon>Micromonospora</taxon>
    </lineage>
</organism>
<dbReference type="OrthoDB" id="9784297at2"/>
<gene>
    <name evidence="9" type="ORF">DKT68_02745</name>
</gene>
<keyword evidence="9" id="KW-0547">Nucleotide-binding</keyword>
<comment type="subcellular location">
    <subcellularLocation>
        <location evidence="1">Cell membrane</location>
        <topology evidence="1">Peripheral membrane protein</topology>
    </subcellularLocation>
</comment>
<protein>
    <submittedName>
        <fullName evidence="9">ABC transporter ATP-binding protein</fullName>
    </submittedName>
</protein>
<dbReference type="InterPro" id="IPR027417">
    <property type="entry name" value="P-loop_NTPase"/>
</dbReference>
<dbReference type="GO" id="GO:0006302">
    <property type="term" value="P:double-strand break repair"/>
    <property type="evidence" value="ECO:0007669"/>
    <property type="project" value="InterPro"/>
</dbReference>
<dbReference type="AlphaFoldDB" id="A0A317DES0"/>
<sequence length="257" mass="27584">MRIGGEVSALSRDGGGFLRWVELAEGDAGVSGYPFTLPVVAGLRAAGRLELDPAVTFLVGDNGTGKSTLIEAIAVAVGFNPEGGSTNFRFSTRATESALGEHLRLVRGISKPRTGFFLRAESFYNVATEIDRLGVADSYGGASLHERSHGESFLDLATHRFRPRGLYLLDEPEAALSVHGCLALLTRIRDLTQAGSQLVVATHSPILLAVPHARILQIEPGGTISHVGYDDAQPVLLTRSFLADPQRYLHHLFNDEG</sequence>
<accession>A0A317DES0</accession>